<keyword evidence="1" id="KW-0732">Signal</keyword>
<dbReference type="OrthoDB" id="9806357at2"/>
<dbReference type="Proteomes" id="UP000193200">
    <property type="component" value="Unassembled WGS sequence"/>
</dbReference>
<dbReference type="RefSeq" id="WP_085882963.1">
    <property type="nucleotide sequence ID" value="NZ_FWFR01000001.1"/>
</dbReference>
<organism evidence="2 3">
    <name type="scientific">Oceanibacterium hippocampi</name>
    <dbReference type="NCBI Taxonomy" id="745714"/>
    <lineage>
        <taxon>Bacteria</taxon>
        <taxon>Pseudomonadati</taxon>
        <taxon>Pseudomonadota</taxon>
        <taxon>Alphaproteobacteria</taxon>
        <taxon>Sneathiellales</taxon>
        <taxon>Sneathiellaceae</taxon>
        <taxon>Oceanibacterium</taxon>
    </lineage>
</organism>
<dbReference type="AlphaFoldDB" id="A0A1Y5SI61"/>
<proteinExistence type="predicted"/>
<dbReference type="EMBL" id="FWFR01000001">
    <property type="protein sequence ID" value="SLN41396.1"/>
    <property type="molecule type" value="Genomic_DNA"/>
</dbReference>
<dbReference type="InParanoid" id="A0A1Y5SI61"/>
<accession>A0A1Y5SI61</accession>
<dbReference type="InterPro" id="IPR021516">
    <property type="entry name" value="DUF3179"/>
</dbReference>
<sequence length="326" mass="36052">MTRATAILMGFLFLAIGGGAAAQPAHWQGQWPNTDFTMHSVPFEEILSGGPPKDGIPAIDEPRFRPHAEVTDIAPTEPVIGLVIGGEARAYPLRILMWHEIVNDEIGGVPVAVTFCPLCNTALVFDRRLDGDVLDFGTTGKLRNSDLVMYDRQSESWWQQFTGEAIVGRMTGKQLRILPSRLESFARFVERAPDGQVLVPNGRHDRAYGFNPYEGYDSRPAPYEFFKGDLPVEVAPLARIVAVGEEAWSLDHLRSVGQLTTADGVEVSWTPGQNSALDSRAIGEGVDVGNVVARRRVGDGWEDVPYRLDFAFAWRAFHPDRPIVNR</sequence>
<evidence type="ECO:0008006" key="4">
    <source>
        <dbReference type="Google" id="ProtNLM"/>
    </source>
</evidence>
<evidence type="ECO:0000313" key="3">
    <source>
        <dbReference type="Proteomes" id="UP000193200"/>
    </source>
</evidence>
<name>A0A1Y5SI61_9PROT</name>
<reference evidence="2 3" key="1">
    <citation type="submission" date="2017-03" db="EMBL/GenBank/DDBJ databases">
        <authorList>
            <person name="Afonso C.L."/>
            <person name="Miller P.J."/>
            <person name="Scott M.A."/>
            <person name="Spackman E."/>
            <person name="Goraichik I."/>
            <person name="Dimitrov K.M."/>
            <person name="Suarez D.L."/>
            <person name="Swayne D.E."/>
        </authorList>
    </citation>
    <scope>NUCLEOTIDE SEQUENCE [LARGE SCALE GENOMIC DNA]</scope>
    <source>
        <strain evidence="2 3">CECT 7691</strain>
    </source>
</reference>
<dbReference type="Pfam" id="PF11376">
    <property type="entry name" value="DUF3179"/>
    <property type="match status" value="1"/>
</dbReference>
<feature type="signal peptide" evidence="1">
    <location>
        <begin position="1"/>
        <end position="22"/>
    </location>
</feature>
<keyword evidence="3" id="KW-1185">Reference proteome</keyword>
<evidence type="ECO:0000256" key="1">
    <source>
        <dbReference type="SAM" id="SignalP"/>
    </source>
</evidence>
<evidence type="ECO:0000313" key="2">
    <source>
        <dbReference type="EMBL" id="SLN41396.1"/>
    </source>
</evidence>
<feature type="chain" id="PRO_5013142365" description="DUF3179 domain-containing protein" evidence="1">
    <location>
        <begin position="23"/>
        <end position="326"/>
    </location>
</feature>
<gene>
    <name evidence="2" type="ORF">OCH7691_01752</name>
</gene>
<protein>
    <recommendedName>
        <fullName evidence="4">DUF3179 domain-containing protein</fullName>
    </recommendedName>
</protein>